<dbReference type="PANTHER" id="PTHR38453">
    <property type="entry name" value="CYTOPLASMIC PROTEIN-RELATED"/>
    <property type="match status" value="1"/>
</dbReference>
<organism evidence="1 2">
    <name type="scientific">Pseudomonas antarctica</name>
    <dbReference type="NCBI Taxonomy" id="219572"/>
    <lineage>
        <taxon>Bacteria</taxon>
        <taxon>Pseudomonadati</taxon>
        <taxon>Pseudomonadota</taxon>
        <taxon>Gammaproteobacteria</taxon>
        <taxon>Pseudomonadales</taxon>
        <taxon>Pseudomonadaceae</taxon>
        <taxon>Pseudomonas</taxon>
    </lineage>
</organism>
<dbReference type="Pfam" id="PF04328">
    <property type="entry name" value="Sel_put"/>
    <property type="match status" value="1"/>
</dbReference>
<dbReference type="EMBL" id="CP015601">
    <property type="protein sequence ID" value="ANF89312.1"/>
    <property type="molecule type" value="Genomic_DNA"/>
</dbReference>
<dbReference type="RefSeq" id="WP_082896011.1">
    <property type="nucleotide sequence ID" value="NZ_CP015601.1"/>
</dbReference>
<proteinExistence type="predicted"/>
<dbReference type="PATRIC" id="fig|219572.3.peg.6179"/>
<accession>A0A172ZAC5</accession>
<dbReference type="Proteomes" id="UP000077829">
    <property type="component" value="Plasmid pP27494_1"/>
</dbReference>
<dbReference type="PANTHER" id="PTHR38453:SF1">
    <property type="entry name" value="CYTOPLASMIC PROTEIN"/>
    <property type="match status" value="1"/>
</dbReference>
<reference evidence="1 2" key="1">
    <citation type="submission" date="2016-05" db="EMBL/GenBank/DDBJ databases">
        <title>Complete genome sequence of Pseudomonas antarctica PAMC 27494.</title>
        <authorList>
            <person name="Lee J."/>
        </authorList>
    </citation>
    <scope>NUCLEOTIDE SEQUENCE [LARGE SCALE GENOMIC DNA]</scope>
    <source>
        <strain evidence="1 2">PAMC 27494</strain>
        <plasmid evidence="2">Plasmid pp27494_1</plasmid>
    </source>
</reference>
<keyword evidence="1" id="KW-0614">Plasmid</keyword>
<gene>
    <name evidence="1" type="ORF">A7J50_6020</name>
</gene>
<dbReference type="KEGG" id="panr:A7J50_6020"/>
<protein>
    <submittedName>
        <fullName evidence="1">Putative small protein</fullName>
    </submittedName>
</protein>
<geneLocation type="plasmid" evidence="2">
    <name>pp27494_1</name>
</geneLocation>
<evidence type="ECO:0000313" key="1">
    <source>
        <dbReference type="EMBL" id="ANF89312.1"/>
    </source>
</evidence>
<evidence type="ECO:0000313" key="2">
    <source>
        <dbReference type="Proteomes" id="UP000077829"/>
    </source>
</evidence>
<dbReference type="InterPro" id="IPR007423">
    <property type="entry name" value="Sel_put"/>
</dbReference>
<sequence length="66" mass="7976">MSSRLSRSVKFLREMARLMVGVPDYDNYVKHRTLNYPGEPVMSYEEFFRERQESRYNSRKCATRCC</sequence>
<name>A0A172ZAC5_9PSED</name>
<dbReference type="AlphaFoldDB" id="A0A172ZAC5"/>